<reference evidence="1 2" key="1">
    <citation type="submission" date="2015-04" db="EMBL/GenBank/DDBJ databases">
        <title>Comparative genomics of rhizobia nodulating Arachis hypogaea in China.</title>
        <authorList>
            <person name="Li Y."/>
        </authorList>
    </citation>
    <scope>NUCLEOTIDE SEQUENCE [LARGE SCALE GENOMIC DNA]</scope>
    <source>
        <strain evidence="1 2">CCBAU 51787</strain>
    </source>
</reference>
<protein>
    <submittedName>
        <fullName evidence="1">Uncharacterized protein</fullName>
    </submittedName>
</protein>
<name>A0A4Q0SF27_9BRAD</name>
<dbReference type="AlphaFoldDB" id="A0A4Q0SF27"/>
<evidence type="ECO:0000313" key="1">
    <source>
        <dbReference type="EMBL" id="RXH37955.1"/>
    </source>
</evidence>
<dbReference type="Proteomes" id="UP000290565">
    <property type="component" value="Unassembled WGS sequence"/>
</dbReference>
<organism evidence="1 2">
    <name type="scientific">Bradyrhizobium zhanjiangense</name>
    <dbReference type="NCBI Taxonomy" id="1325107"/>
    <lineage>
        <taxon>Bacteria</taxon>
        <taxon>Pseudomonadati</taxon>
        <taxon>Pseudomonadota</taxon>
        <taxon>Alphaproteobacteria</taxon>
        <taxon>Hyphomicrobiales</taxon>
        <taxon>Nitrobacteraceae</taxon>
        <taxon>Bradyrhizobium</taxon>
    </lineage>
</organism>
<evidence type="ECO:0000313" key="2">
    <source>
        <dbReference type="Proteomes" id="UP000290565"/>
    </source>
</evidence>
<gene>
    <name evidence="1" type="ORF">XH94_23840</name>
</gene>
<comment type="caution">
    <text evidence="1">The sequence shown here is derived from an EMBL/GenBank/DDBJ whole genome shotgun (WGS) entry which is preliminary data.</text>
</comment>
<sequence length="186" mass="20854">MMTDTKGHTLLNKFFFSQPQFRASASDLTLALATSYYRFEVFTTAEDRDARCGPTAHPDVRYVRATIEDIVRDDIGLDDVGCGVPIDHPDFERIMGPLFDAVIAAFFRDMPREPTATGTLGSVDLLIARTRYSISAESTGEWIEFPLEVMSAFEEADRSVTDRTLEWLHNRILLTTSPSLLGIRPS</sequence>
<accession>A0A4Q0SF27</accession>
<dbReference type="EMBL" id="LBJM01000064">
    <property type="protein sequence ID" value="RXH37955.1"/>
    <property type="molecule type" value="Genomic_DNA"/>
</dbReference>
<dbReference type="RefSeq" id="WP_128946122.1">
    <property type="nucleotide sequence ID" value="NZ_LBJM01000064.1"/>
</dbReference>
<proteinExistence type="predicted"/>